<dbReference type="GO" id="GO:0006364">
    <property type="term" value="P:rRNA processing"/>
    <property type="evidence" value="ECO:0007669"/>
    <property type="project" value="UniProtKB-KW"/>
</dbReference>
<dbReference type="GO" id="GO:0034457">
    <property type="term" value="C:Mpp10 complex"/>
    <property type="evidence" value="ECO:0007669"/>
    <property type="project" value="InterPro"/>
</dbReference>
<comment type="subcellular location">
    <subcellularLocation>
        <location evidence="1">Nucleus</location>
        <location evidence="1">Nucleolus</location>
    </subcellularLocation>
</comment>
<keyword evidence="5" id="KW-0687">Ribonucleoprotein</keyword>
<dbReference type="PANTHER" id="PTHR17039:SF0">
    <property type="entry name" value="U3 SMALL NUCLEOLAR RIBONUCLEOPROTEIN PROTEIN MPP10"/>
    <property type="match status" value="1"/>
</dbReference>
<evidence type="ECO:0000256" key="4">
    <source>
        <dbReference type="ARBA" id="ARBA00023242"/>
    </source>
</evidence>
<dbReference type="EMBL" id="CAJOBP010105466">
    <property type="protein sequence ID" value="CAF4987918.1"/>
    <property type="molecule type" value="Genomic_DNA"/>
</dbReference>
<keyword evidence="4" id="KW-0539">Nucleus</keyword>
<evidence type="ECO:0000256" key="5">
    <source>
        <dbReference type="ARBA" id="ARBA00023274"/>
    </source>
</evidence>
<reference evidence="7" key="1">
    <citation type="submission" date="2021-02" db="EMBL/GenBank/DDBJ databases">
        <authorList>
            <person name="Nowell W R."/>
        </authorList>
    </citation>
    <scope>NUCLEOTIDE SEQUENCE</scope>
</reference>
<evidence type="ECO:0000313" key="8">
    <source>
        <dbReference type="EMBL" id="CAF5091806.1"/>
    </source>
</evidence>
<name>A0A821ZX66_9BILA</name>
<dbReference type="GO" id="GO:0032040">
    <property type="term" value="C:small-subunit processome"/>
    <property type="evidence" value="ECO:0007669"/>
    <property type="project" value="TreeGrafter"/>
</dbReference>
<comment type="similarity">
    <text evidence="6">Belongs to the MPP10 family.</text>
</comment>
<dbReference type="Proteomes" id="UP000663848">
    <property type="component" value="Unassembled WGS sequence"/>
</dbReference>
<evidence type="ECO:0000256" key="2">
    <source>
        <dbReference type="ARBA" id="ARBA00022517"/>
    </source>
</evidence>
<evidence type="ECO:0000256" key="3">
    <source>
        <dbReference type="ARBA" id="ARBA00022552"/>
    </source>
</evidence>
<dbReference type="Proteomes" id="UP000663873">
    <property type="component" value="Unassembled WGS sequence"/>
</dbReference>
<evidence type="ECO:0000256" key="6">
    <source>
        <dbReference type="ARBA" id="ARBA00029455"/>
    </source>
</evidence>
<protein>
    <submittedName>
        <fullName evidence="7">Uncharacterized protein</fullName>
    </submittedName>
</protein>
<evidence type="ECO:0000256" key="1">
    <source>
        <dbReference type="ARBA" id="ARBA00004604"/>
    </source>
</evidence>
<dbReference type="AlphaFoldDB" id="A0A821ZX66"/>
<evidence type="ECO:0000313" key="10">
    <source>
        <dbReference type="Proteomes" id="UP000663873"/>
    </source>
</evidence>
<keyword evidence="2" id="KW-0690">Ribosome biogenesis</keyword>
<dbReference type="GO" id="GO:0005732">
    <property type="term" value="C:sno(s)RNA-containing ribonucleoprotein complex"/>
    <property type="evidence" value="ECO:0007669"/>
    <property type="project" value="InterPro"/>
</dbReference>
<dbReference type="EMBL" id="CAJOBR010068357">
    <property type="protein sequence ID" value="CAF5091806.1"/>
    <property type="molecule type" value="Genomic_DNA"/>
</dbReference>
<dbReference type="EMBL" id="CAJOBR010081698">
    <property type="protein sequence ID" value="CAF5124811.1"/>
    <property type="molecule type" value="Genomic_DNA"/>
</dbReference>
<keyword evidence="3" id="KW-0698">rRNA processing</keyword>
<comment type="caution">
    <text evidence="7">The sequence shown here is derived from an EMBL/GenBank/DDBJ whole genome shotgun (WGS) entry which is preliminary data.</text>
</comment>
<dbReference type="Pfam" id="PF04006">
    <property type="entry name" value="Mpp10"/>
    <property type="match status" value="1"/>
</dbReference>
<evidence type="ECO:0000313" key="9">
    <source>
        <dbReference type="EMBL" id="CAF5124811.1"/>
    </source>
</evidence>
<organism evidence="7 10">
    <name type="scientific">Rotaria socialis</name>
    <dbReference type="NCBI Taxonomy" id="392032"/>
    <lineage>
        <taxon>Eukaryota</taxon>
        <taxon>Metazoa</taxon>
        <taxon>Spiralia</taxon>
        <taxon>Gnathifera</taxon>
        <taxon>Rotifera</taxon>
        <taxon>Eurotatoria</taxon>
        <taxon>Bdelloidea</taxon>
        <taxon>Philodinida</taxon>
        <taxon>Philodinidae</taxon>
        <taxon>Rotaria</taxon>
    </lineage>
</organism>
<accession>A0A821ZX66</accession>
<gene>
    <name evidence="8" type="ORF">QYT958_LOCUS44377</name>
    <name evidence="9" type="ORF">QYT958_LOCUS46314</name>
    <name evidence="7" type="ORF">UJA718_LOCUS49658</name>
</gene>
<keyword evidence="10" id="KW-1185">Reference proteome</keyword>
<sequence>RDRVFDDVERKKKPTDTEAQAYKKEIVLEHEKSKMSLAQVYEQEYLKKQTVIHL</sequence>
<evidence type="ECO:0000313" key="7">
    <source>
        <dbReference type="EMBL" id="CAF4987918.1"/>
    </source>
</evidence>
<proteinExistence type="inferred from homology"/>
<dbReference type="PANTHER" id="PTHR17039">
    <property type="entry name" value="U3 SMALL NUCLEOLAR RIBONUCLEOPROTEIN PROTEIN MPP10"/>
    <property type="match status" value="1"/>
</dbReference>
<dbReference type="InterPro" id="IPR012173">
    <property type="entry name" value="Mpp10"/>
</dbReference>
<feature type="non-terminal residue" evidence="7">
    <location>
        <position position="1"/>
    </location>
</feature>